<dbReference type="InterPro" id="IPR036397">
    <property type="entry name" value="RNaseH_sf"/>
</dbReference>
<evidence type="ECO:0000256" key="1">
    <source>
        <dbReference type="ARBA" id="ARBA00022670"/>
    </source>
</evidence>
<dbReference type="InterPro" id="IPR043502">
    <property type="entry name" value="DNA/RNA_pol_sf"/>
</dbReference>
<evidence type="ECO:0000256" key="5">
    <source>
        <dbReference type="ARBA" id="ARBA00022750"/>
    </source>
</evidence>
<dbReference type="HOGENOM" id="CLU_730256_0_0_1"/>
<dbReference type="EMBL" id="KI392062">
    <property type="protein sequence ID" value="ERN20005.1"/>
    <property type="molecule type" value="Genomic_DNA"/>
</dbReference>
<dbReference type="AlphaFoldDB" id="U5DCQ6"/>
<dbReference type="eggNOG" id="KOG0017">
    <property type="taxonomic scope" value="Eukaryota"/>
</dbReference>
<accession>U5DCQ6</accession>
<dbReference type="Proteomes" id="UP000017836">
    <property type="component" value="Unassembled WGS sequence"/>
</dbReference>
<evidence type="ECO:0000256" key="8">
    <source>
        <dbReference type="ARBA" id="ARBA00022918"/>
    </source>
</evidence>
<evidence type="ECO:0000259" key="10">
    <source>
        <dbReference type="Pfam" id="PF17917"/>
    </source>
</evidence>
<keyword evidence="12" id="KW-1185">Reference proteome</keyword>
<proteinExistence type="predicted"/>
<keyword evidence="1" id="KW-0645">Protease</keyword>
<feature type="compositionally biased region" description="Low complexity" evidence="9">
    <location>
        <begin position="353"/>
        <end position="365"/>
    </location>
</feature>
<evidence type="ECO:0000256" key="3">
    <source>
        <dbReference type="ARBA" id="ARBA00022695"/>
    </source>
</evidence>
<keyword evidence="4" id="KW-0540">Nuclease</keyword>
<evidence type="ECO:0000313" key="12">
    <source>
        <dbReference type="Proteomes" id="UP000017836"/>
    </source>
</evidence>
<dbReference type="GO" id="GO:0003676">
    <property type="term" value="F:nucleic acid binding"/>
    <property type="evidence" value="ECO:0007669"/>
    <property type="project" value="InterPro"/>
</dbReference>
<reference evidence="12" key="1">
    <citation type="journal article" date="2013" name="Science">
        <title>The Amborella genome and the evolution of flowering plants.</title>
        <authorList>
            <consortium name="Amborella Genome Project"/>
        </authorList>
    </citation>
    <scope>NUCLEOTIDE SEQUENCE [LARGE SCALE GENOMIC DNA]</scope>
</reference>
<dbReference type="GO" id="GO:0003964">
    <property type="term" value="F:RNA-directed DNA polymerase activity"/>
    <property type="evidence" value="ECO:0007669"/>
    <property type="project" value="UniProtKB-KW"/>
</dbReference>
<evidence type="ECO:0000313" key="11">
    <source>
        <dbReference type="EMBL" id="ERN20005.1"/>
    </source>
</evidence>
<evidence type="ECO:0000256" key="6">
    <source>
        <dbReference type="ARBA" id="ARBA00022759"/>
    </source>
</evidence>
<keyword evidence="5" id="KW-0064">Aspartyl protease</keyword>
<keyword evidence="8" id="KW-0695">RNA-directed DNA polymerase</keyword>
<gene>
    <name evidence="11" type="ORF">AMTR_s00071p00160140</name>
</gene>
<organism evidence="11 12">
    <name type="scientific">Amborella trichopoda</name>
    <dbReference type="NCBI Taxonomy" id="13333"/>
    <lineage>
        <taxon>Eukaryota</taxon>
        <taxon>Viridiplantae</taxon>
        <taxon>Streptophyta</taxon>
        <taxon>Embryophyta</taxon>
        <taxon>Tracheophyta</taxon>
        <taxon>Spermatophyta</taxon>
        <taxon>Magnoliopsida</taxon>
        <taxon>Amborellales</taxon>
        <taxon>Amborellaceae</taxon>
        <taxon>Amborella</taxon>
    </lineage>
</organism>
<dbReference type="Gramene" id="ERN20005">
    <property type="protein sequence ID" value="ERN20005"/>
    <property type="gene ID" value="AMTR_s00071p00160140"/>
</dbReference>
<dbReference type="SUPFAM" id="SSF56672">
    <property type="entry name" value="DNA/RNA polymerases"/>
    <property type="match status" value="1"/>
</dbReference>
<dbReference type="InterPro" id="IPR041373">
    <property type="entry name" value="RT_RNaseH"/>
</dbReference>
<feature type="domain" description="Reverse transcriptase RNase H-like" evidence="10">
    <location>
        <begin position="109"/>
        <end position="208"/>
    </location>
</feature>
<keyword evidence="6" id="KW-0255">Endonuclease</keyword>
<dbReference type="PANTHER" id="PTHR33064">
    <property type="entry name" value="POL PROTEIN"/>
    <property type="match status" value="1"/>
</dbReference>
<keyword evidence="7" id="KW-0378">Hydrolase</keyword>
<feature type="region of interest" description="Disordered" evidence="9">
    <location>
        <begin position="305"/>
        <end position="379"/>
    </location>
</feature>
<name>U5DCQ6_AMBTC</name>
<evidence type="ECO:0000256" key="4">
    <source>
        <dbReference type="ARBA" id="ARBA00022722"/>
    </source>
</evidence>
<dbReference type="InterPro" id="IPR051320">
    <property type="entry name" value="Viral_Replic_Matur_Polypro"/>
</dbReference>
<evidence type="ECO:0000256" key="7">
    <source>
        <dbReference type="ARBA" id="ARBA00022801"/>
    </source>
</evidence>
<protein>
    <recommendedName>
        <fullName evidence="10">Reverse transcriptase RNase H-like domain-containing protein</fullName>
    </recommendedName>
</protein>
<evidence type="ECO:0000256" key="2">
    <source>
        <dbReference type="ARBA" id="ARBA00022679"/>
    </source>
</evidence>
<feature type="compositionally biased region" description="Polar residues" evidence="9">
    <location>
        <begin position="368"/>
        <end position="379"/>
    </location>
</feature>
<dbReference type="GO" id="GO:0004519">
    <property type="term" value="F:endonuclease activity"/>
    <property type="evidence" value="ECO:0007669"/>
    <property type="project" value="UniProtKB-KW"/>
</dbReference>
<dbReference type="GO" id="GO:0006508">
    <property type="term" value="P:proteolysis"/>
    <property type="evidence" value="ECO:0007669"/>
    <property type="project" value="UniProtKB-KW"/>
</dbReference>
<dbReference type="GO" id="GO:0004190">
    <property type="term" value="F:aspartic-type endopeptidase activity"/>
    <property type="evidence" value="ECO:0007669"/>
    <property type="project" value="UniProtKB-KW"/>
</dbReference>
<evidence type="ECO:0000256" key="9">
    <source>
        <dbReference type="SAM" id="MobiDB-lite"/>
    </source>
</evidence>
<sequence length="379" mass="42564">MKLAVPEIEFLGAIIGNRKIRLQPHIIRKILQFEDDSLKTKAGLRSWLGILNYARTYIPKLGTLLGPLYCKTSPHGDKRLKPTDLQLIADIKRKIQNLPDLEIAPEGSYIILETDGCMEGWGGVCKWKPRKADPRTAERVCAYASGKFPILKSTIDAEIHACMETLTALKIYYLDQQEITLRTDCQAIISFFNKSAQNKPSRVRWINFVDYITGTGVNILFEHIDGRQNTLADSLSRLVGHLTYSETSSREEEALWQLEQELSKEKPEQQNLQPYLKILLPEKSSPEKNLFNTTGIYSNKTGKKDFSVTMQGGPTKGKSSSKRFISKPAKPWPISGRPLLSDNTTAKALAQKTTHGGTYSHTHGTLSKKWNSSSPAWTS</sequence>
<keyword evidence="2" id="KW-0808">Transferase</keyword>
<keyword evidence="3" id="KW-0548">Nucleotidyltransferase</keyword>
<dbReference type="OMA" id="IHACMET"/>
<dbReference type="Gene3D" id="3.30.420.10">
    <property type="entry name" value="Ribonuclease H-like superfamily/Ribonuclease H"/>
    <property type="match status" value="1"/>
</dbReference>
<dbReference type="PANTHER" id="PTHR33064:SF37">
    <property type="entry name" value="RIBONUCLEASE H"/>
    <property type="match status" value="1"/>
</dbReference>
<dbReference type="Pfam" id="PF17917">
    <property type="entry name" value="RT_RNaseH"/>
    <property type="match status" value="1"/>
</dbReference>